<dbReference type="AlphaFoldDB" id="A3TYR6"/>
<comment type="caution">
    <text evidence="1">The sequence shown here is derived from an EMBL/GenBank/DDBJ whole genome shotgun (WGS) entry which is preliminary data.</text>
</comment>
<proteinExistence type="predicted"/>
<dbReference type="EMBL" id="AAMO01000006">
    <property type="protein sequence ID" value="EAQ02734.1"/>
    <property type="molecule type" value="Genomic_DNA"/>
</dbReference>
<evidence type="ECO:0000313" key="1">
    <source>
        <dbReference type="EMBL" id="EAQ02734.1"/>
    </source>
</evidence>
<sequence length="206" mass="22825">MARSTVYIGLLGLAALAGCAVDNGSLERARMAFGAANPRPDAFQVCGSHGCDKRIPLALTPAEWREVRAPFARPPRTAPEERRALAEALRRIEVMVGRKTGYDTDTAFSTLAASGLSQDCIDEMVNTAVYLALLDDAGHLRFHRQGQRVTLGMMTRRFWTHTVATIVQRDTGQEFIIDTWAVKVGETPYIMDRSDWAANAPFRHDF</sequence>
<dbReference type="PROSITE" id="PS51257">
    <property type="entry name" value="PROKAR_LIPOPROTEIN"/>
    <property type="match status" value="1"/>
</dbReference>
<reference evidence="1 2" key="1">
    <citation type="journal article" date="2010" name="J. Bacteriol.">
        <title>Genome sequences of Oceanicola granulosus HTCC2516(T) and Oceanicola batsensis HTCC2597(TDelta).</title>
        <authorList>
            <person name="Thrash J.C."/>
            <person name="Cho J.C."/>
            <person name="Vergin K.L."/>
            <person name="Giovannoni S.J."/>
        </authorList>
    </citation>
    <scope>NUCLEOTIDE SEQUENCE [LARGE SCALE GENOMIC DNA]</scope>
    <source>
        <strain evidence="2">ATCC BAA-863 / DSM 15984 / KCTC 12145 / HTCC2597</strain>
    </source>
</reference>
<organism evidence="1 2">
    <name type="scientific">Pseudooceanicola batsensis (strain ATCC BAA-863 / DSM 15984 / KCTC 12145 / HTCC2597)</name>
    <name type="common">Oceanicola batsensis</name>
    <dbReference type="NCBI Taxonomy" id="252305"/>
    <lineage>
        <taxon>Bacteria</taxon>
        <taxon>Pseudomonadati</taxon>
        <taxon>Pseudomonadota</taxon>
        <taxon>Alphaproteobacteria</taxon>
        <taxon>Rhodobacterales</taxon>
        <taxon>Paracoccaceae</taxon>
        <taxon>Pseudooceanicola</taxon>
    </lineage>
</organism>
<evidence type="ECO:0000313" key="2">
    <source>
        <dbReference type="Proteomes" id="UP000004318"/>
    </source>
</evidence>
<keyword evidence="2" id="KW-1185">Reference proteome</keyword>
<protein>
    <recommendedName>
        <fullName evidence="3">Lipoprotein</fullName>
    </recommendedName>
</protein>
<dbReference type="Proteomes" id="UP000004318">
    <property type="component" value="Unassembled WGS sequence"/>
</dbReference>
<name>A3TYR6_PSEBH</name>
<gene>
    <name evidence="1" type="ORF">OB2597_15170</name>
</gene>
<dbReference type="STRING" id="252305.OB2597_15170"/>
<dbReference type="RefSeq" id="WP_009807243.1">
    <property type="nucleotide sequence ID" value="NZ_CH724131.1"/>
</dbReference>
<accession>A3TYR6</accession>
<dbReference type="HOGENOM" id="CLU_097948_0_0_5"/>
<evidence type="ECO:0008006" key="3">
    <source>
        <dbReference type="Google" id="ProtNLM"/>
    </source>
</evidence>
<dbReference type="OrthoDB" id="5471992at2"/>